<feature type="compositionally biased region" description="Acidic residues" evidence="4">
    <location>
        <begin position="46"/>
        <end position="77"/>
    </location>
</feature>
<dbReference type="InterPro" id="IPR057780">
    <property type="entry name" value="Beta-prop_Vps41"/>
</dbReference>
<dbReference type="FunFam" id="1.25.40.10:FF:000510">
    <property type="entry name" value="Vacuolar assembly protein, putative"/>
    <property type="match status" value="1"/>
</dbReference>
<dbReference type="SMART" id="SM00320">
    <property type="entry name" value="WD40"/>
    <property type="match status" value="3"/>
</dbReference>
<feature type="compositionally biased region" description="Basic and acidic residues" evidence="4">
    <location>
        <begin position="157"/>
        <end position="167"/>
    </location>
</feature>
<evidence type="ECO:0000256" key="2">
    <source>
        <dbReference type="ARBA" id="ARBA00022927"/>
    </source>
</evidence>
<dbReference type="InterPro" id="IPR015943">
    <property type="entry name" value="WD40/YVTN_repeat-like_dom_sf"/>
</dbReference>
<feature type="compositionally biased region" description="Basic and acidic residues" evidence="4">
    <location>
        <begin position="1169"/>
        <end position="1180"/>
    </location>
</feature>
<feature type="region of interest" description="Disordered" evidence="4">
    <location>
        <begin position="568"/>
        <end position="591"/>
    </location>
</feature>
<dbReference type="GO" id="GO:0005770">
    <property type="term" value="C:late endosome"/>
    <property type="evidence" value="ECO:0007669"/>
    <property type="project" value="TreeGrafter"/>
</dbReference>
<gene>
    <name evidence="6" type="ORF">BDV28DRAFT_148891</name>
</gene>
<evidence type="ECO:0000256" key="4">
    <source>
        <dbReference type="SAM" id="MobiDB-lite"/>
    </source>
</evidence>
<dbReference type="InterPro" id="IPR036322">
    <property type="entry name" value="WD40_repeat_dom_sf"/>
</dbReference>
<keyword evidence="1" id="KW-0813">Transport</keyword>
<dbReference type="InterPro" id="IPR045111">
    <property type="entry name" value="Vps41/Vps8"/>
</dbReference>
<feature type="region of interest" description="Disordered" evidence="4">
    <location>
        <begin position="146"/>
        <end position="191"/>
    </location>
</feature>
<dbReference type="EMBL" id="ML739125">
    <property type="protein sequence ID" value="KAE8352601.1"/>
    <property type="molecule type" value="Genomic_DNA"/>
</dbReference>
<sequence length="1299" mass="142858">MDAPGATEATDNIRQDGSDLEVSVAQDVRGSSTHRNRVERLAGDENKDDENGNQDDNEREEDSEDGDEAEDEEDEEEPHLKYAYLTKHLGAVYRNGDATSSFLAAGDKMIIGTHNGNIHALSLPLFQPLRVYHAHSASVTSISISPFPPPLPNVKPESVRVHEEQGHHSRPSSGASSLRSRPRPGNHPALFSTPSNSIYIATSSIDGNVCVASLVDPKDVLLRNFGRPVQAVALSPDYKSDKTFLSGGRAGDLILTTGGRVGTSTNSTTMGGAAAAATSWLGSIGLGGNTGKDTILHGGEGSISTIKWSLSGKYVVWVNEEGIKIMRSNLHLDSSDAEYAWKRVSHIDRPNRPGWEEMASVWKARAEWVDDAALGGEKSSENKGELPPQDHPTVIPTQEKVEKLVVGWGGTVWVVDVYPDRPNKNNRDQRIGSVEVSTILRTDCIISGISLYTPTLLVVLAYIESEENVSADERSKHGVLHPGGRRRPRGLEPELRIIDIETKEELSADTLTVSRFENFTSSDYHMCVLPPWKTAVSVSQRGALEALGSGLWDATMYPARLFNSGASIRSSTSSGDKGSSRAPSTFASRRELMEEPLSKEIQDVSRNVGAKIFMHSPYDCAVALKRDLADRLAWLDAHDMYEEAWKLINEHPEAAGPVSEQSDTMFATAARSQSTLGEFLADDRSSTTTTGRGIISAAEQEKRRIGELWIQQLIDANDWKEAAEVCVKAIHTAPRWEHWAWTFIKRDKLDEISSVIPTDMHPPLTSAIYETILGHYVSQDRNKFSELVDSWPFDLFDVAGIITAIKEQLQLESIAPESDEWRILMNCLAKLYLAGGHYGEALRCYVRLQDADTAMALTREHRLLDAVSDDIPAFIMIRVSKEQLKSAPKSELEELTTEPIKLLVSEAYTGIVLPETVVNQLKAANRLLFLYFYLRALWRGECLPHGAAKPRRGHFAHIRDAASKLAADEGKALVDTFADTAVELFANYDRALLMEFLQNSTAYTFDLAVTICEGRRYTPELIYLLSKMGQTKRALNLILSDLKDVSQAISFAKSQGEPDLWEDLLDYSMDKPRFIHGLLVEAGTSIDPIKLVRRIPSGLEIEGLREGLSHLIREHDLQASISQGAAKVLQSEVAVGMDTLRRGQRRGIKFNAIEEEKRPASSAALSLLTEKEEAKSDASTEKTSVPPATSTEVGRCAGCHLPFHANEKEILVGFACGHIFHLSHIHPPTASTPESRSAAQTPKSFQHPRTPTLDEPSMSTSRTVGPKVTTARLLRDRIGDGCRICALAKEIEAIGDSET</sequence>
<keyword evidence="7" id="KW-1185">Reference proteome</keyword>
<feature type="compositionally biased region" description="Polar residues" evidence="4">
    <location>
        <begin position="1181"/>
        <end position="1191"/>
    </location>
</feature>
<accession>A0A5N6Z4K8</accession>
<dbReference type="GO" id="GO:0009267">
    <property type="term" value="P:cellular response to starvation"/>
    <property type="evidence" value="ECO:0007669"/>
    <property type="project" value="TreeGrafter"/>
</dbReference>
<evidence type="ECO:0000313" key="6">
    <source>
        <dbReference type="EMBL" id="KAE8352601.1"/>
    </source>
</evidence>
<feature type="region of interest" description="Disordered" evidence="4">
    <location>
        <begin position="1169"/>
        <end position="1191"/>
    </location>
</feature>
<organism evidence="6 7">
    <name type="scientific">Aspergillus coremiiformis</name>
    <dbReference type="NCBI Taxonomy" id="138285"/>
    <lineage>
        <taxon>Eukaryota</taxon>
        <taxon>Fungi</taxon>
        <taxon>Dikarya</taxon>
        <taxon>Ascomycota</taxon>
        <taxon>Pezizomycotina</taxon>
        <taxon>Eurotiomycetes</taxon>
        <taxon>Eurotiomycetidae</taxon>
        <taxon>Eurotiales</taxon>
        <taxon>Aspergillaceae</taxon>
        <taxon>Aspergillus</taxon>
        <taxon>Aspergillus subgen. Circumdati</taxon>
    </lineage>
</organism>
<dbReference type="PANTHER" id="PTHR12616">
    <property type="entry name" value="VACUOLAR PROTEIN SORTING VPS41"/>
    <property type="match status" value="1"/>
</dbReference>
<feature type="compositionally biased region" description="Basic and acidic residues" evidence="4">
    <location>
        <begin position="36"/>
        <end position="45"/>
    </location>
</feature>
<dbReference type="PROSITE" id="PS50236">
    <property type="entry name" value="CHCR"/>
    <property type="match status" value="1"/>
</dbReference>
<feature type="domain" description="Vps41 beta-propeller" evidence="5">
    <location>
        <begin position="400"/>
        <end position="528"/>
    </location>
</feature>
<dbReference type="InterPro" id="IPR000547">
    <property type="entry name" value="Clathrin_H-chain/VPS_repeat"/>
</dbReference>
<protein>
    <recommendedName>
        <fullName evidence="5">Vps41 beta-propeller domain-containing protein</fullName>
    </recommendedName>
</protein>
<dbReference type="InterPro" id="IPR001680">
    <property type="entry name" value="WD40_rpt"/>
</dbReference>
<evidence type="ECO:0000256" key="1">
    <source>
        <dbReference type="ARBA" id="ARBA00022448"/>
    </source>
</evidence>
<dbReference type="GO" id="GO:0006623">
    <property type="term" value="P:protein targeting to vacuole"/>
    <property type="evidence" value="ECO:0007669"/>
    <property type="project" value="InterPro"/>
</dbReference>
<dbReference type="Pfam" id="PF23556">
    <property type="entry name" value="TPR_Vps41"/>
    <property type="match status" value="2"/>
</dbReference>
<dbReference type="OrthoDB" id="244107at2759"/>
<feature type="region of interest" description="Disordered" evidence="4">
    <location>
        <begin position="1"/>
        <end position="78"/>
    </location>
</feature>
<dbReference type="InterPro" id="IPR011990">
    <property type="entry name" value="TPR-like_helical_dom_sf"/>
</dbReference>
<feature type="domain" description="Vps41 beta-propeller" evidence="5">
    <location>
        <begin position="193"/>
        <end position="264"/>
    </location>
</feature>
<feature type="repeat" description="CHCR" evidence="3">
    <location>
        <begin position="902"/>
        <end position="1077"/>
    </location>
</feature>
<reference evidence="7" key="1">
    <citation type="submission" date="2019-04" db="EMBL/GenBank/DDBJ databases">
        <title>Friends and foes A comparative genomics studyof 23 Aspergillus species from section Flavi.</title>
        <authorList>
            <consortium name="DOE Joint Genome Institute"/>
            <person name="Kjaerbolling I."/>
            <person name="Vesth T."/>
            <person name="Frisvad J.C."/>
            <person name="Nybo J.L."/>
            <person name="Theobald S."/>
            <person name="Kildgaard S."/>
            <person name="Isbrandt T."/>
            <person name="Kuo A."/>
            <person name="Sato A."/>
            <person name="Lyhne E.K."/>
            <person name="Kogle M.E."/>
            <person name="Wiebenga A."/>
            <person name="Kun R.S."/>
            <person name="Lubbers R.J."/>
            <person name="Makela M.R."/>
            <person name="Barry K."/>
            <person name="Chovatia M."/>
            <person name="Clum A."/>
            <person name="Daum C."/>
            <person name="Haridas S."/>
            <person name="He G."/>
            <person name="LaButti K."/>
            <person name="Lipzen A."/>
            <person name="Mondo S."/>
            <person name="Riley R."/>
            <person name="Salamov A."/>
            <person name="Simmons B.A."/>
            <person name="Magnuson J.K."/>
            <person name="Henrissat B."/>
            <person name="Mortensen U.H."/>
            <person name="Larsen T.O."/>
            <person name="Devries R.P."/>
            <person name="Grigoriev I.V."/>
            <person name="Machida M."/>
            <person name="Baker S.E."/>
            <person name="Andersen M.R."/>
        </authorList>
    </citation>
    <scope>NUCLEOTIDE SEQUENCE [LARGE SCALE GENOMIC DNA]</scope>
    <source>
        <strain evidence="7">CBS 553.77</strain>
    </source>
</reference>
<evidence type="ECO:0000313" key="7">
    <source>
        <dbReference type="Proteomes" id="UP000327118"/>
    </source>
</evidence>
<dbReference type="Gene3D" id="1.25.40.10">
    <property type="entry name" value="Tetratricopeptide repeat domain"/>
    <property type="match status" value="1"/>
</dbReference>
<evidence type="ECO:0000256" key="3">
    <source>
        <dbReference type="PROSITE-ProRule" id="PRU01006"/>
    </source>
</evidence>
<dbReference type="SUPFAM" id="SSF50978">
    <property type="entry name" value="WD40 repeat-like"/>
    <property type="match status" value="1"/>
</dbReference>
<dbReference type="Gene3D" id="2.130.10.10">
    <property type="entry name" value="YVTN repeat-like/Quinoprotein amine dehydrogenase"/>
    <property type="match status" value="1"/>
</dbReference>
<proteinExistence type="predicted"/>
<feature type="compositionally biased region" description="Low complexity" evidence="4">
    <location>
        <begin position="568"/>
        <end position="581"/>
    </location>
</feature>
<dbReference type="PANTHER" id="PTHR12616:SF1">
    <property type="entry name" value="VACUOLAR PROTEIN SORTING-ASSOCIATED PROTEIN 41 HOMOLOG"/>
    <property type="match status" value="1"/>
</dbReference>
<dbReference type="GO" id="GO:0016236">
    <property type="term" value="P:macroautophagy"/>
    <property type="evidence" value="ECO:0007669"/>
    <property type="project" value="TreeGrafter"/>
</dbReference>
<dbReference type="Proteomes" id="UP000327118">
    <property type="component" value="Unassembled WGS sequence"/>
</dbReference>
<feature type="compositionally biased region" description="Polar residues" evidence="4">
    <location>
        <begin position="1229"/>
        <end position="1249"/>
    </location>
</feature>
<evidence type="ECO:0000259" key="5">
    <source>
        <dbReference type="Pfam" id="PF23411"/>
    </source>
</evidence>
<dbReference type="GO" id="GO:0034058">
    <property type="term" value="P:endosomal vesicle fusion"/>
    <property type="evidence" value="ECO:0007669"/>
    <property type="project" value="TreeGrafter"/>
</dbReference>
<name>A0A5N6Z4K8_9EURO</name>
<feature type="region of interest" description="Disordered" evidence="4">
    <location>
        <begin position="1227"/>
        <end position="1267"/>
    </location>
</feature>
<dbReference type="GO" id="GO:0030897">
    <property type="term" value="C:HOPS complex"/>
    <property type="evidence" value="ECO:0007669"/>
    <property type="project" value="TreeGrafter"/>
</dbReference>
<dbReference type="Pfam" id="PF23411">
    <property type="entry name" value="Beta-prop_Vps41"/>
    <property type="match status" value="2"/>
</dbReference>
<keyword evidence="2" id="KW-0653">Protein transport</keyword>